<proteinExistence type="inferred from homology"/>
<evidence type="ECO:0000256" key="2">
    <source>
        <dbReference type="ARBA" id="ARBA00006337"/>
    </source>
</evidence>
<keyword evidence="15" id="KW-1185">Reference proteome</keyword>
<dbReference type="InterPro" id="IPR036318">
    <property type="entry name" value="FAD-bd_PCMH-like_sf"/>
</dbReference>
<dbReference type="InterPro" id="IPR005170">
    <property type="entry name" value="Transptr-assoc_dom"/>
</dbReference>
<dbReference type="Pfam" id="PF01595">
    <property type="entry name" value="CNNM"/>
    <property type="match status" value="1"/>
</dbReference>
<dbReference type="PANTHER" id="PTHR43099">
    <property type="entry name" value="UPF0053 PROTEIN YRKA"/>
    <property type="match status" value="1"/>
</dbReference>
<dbReference type="Proteomes" id="UP000190857">
    <property type="component" value="Unassembled WGS sequence"/>
</dbReference>
<feature type="domain" description="CNNM transmembrane" evidence="13">
    <location>
        <begin position="1"/>
        <end position="197"/>
    </location>
</feature>
<organism evidence="14 15">
    <name type="scientific">Okibacterium fritillariae</name>
    <dbReference type="NCBI Taxonomy" id="123320"/>
    <lineage>
        <taxon>Bacteria</taxon>
        <taxon>Bacillati</taxon>
        <taxon>Actinomycetota</taxon>
        <taxon>Actinomycetes</taxon>
        <taxon>Micrococcales</taxon>
        <taxon>Microbacteriaceae</taxon>
        <taxon>Okibacterium</taxon>
    </lineage>
</organism>
<evidence type="ECO:0000256" key="11">
    <source>
        <dbReference type="SAM" id="MobiDB-lite"/>
    </source>
</evidence>
<dbReference type="Gene3D" id="3.10.580.10">
    <property type="entry name" value="CBS-domain"/>
    <property type="match status" value="1"/>
</dbReference>
<evidence type="ECO:0000259" key="12">
    <source>
        <dbReference type="PROSITE" id="PS51371"/>
    </source>
</evidence>
<dbReference type="Gene3D" id="3.30.465.10">
    <property type="match status" value="1"/>
</dbReference>
<dbReference type="PANTHER" id="PTHR43099:SF6">
    <property type="entry name" value="UPF0053 PROTEIN RV1842C"/>
    <property type="match status" value="1"/>
</dbReference>
<dbReference type="Pfam" id="PF00571">
    <property type="entry name" value="CBS"/>
    <property type="match status" value="2"/>
</dbReference>
<dbReference type="EMBL" id="FUZP01000002">
    <property type="protein sequence ID" value="SKC63327.1"/>
    <property type="molecule type" value="Genomic_DNA"/>
</dbReference>
<keyword evidence="8 10" id="KW-0472">Membrane</keyword>
<evidence type="ECO:0000256" key="6">
    <source>
        <dbReference type="ARBA" id="ARBA00022989"/>
    </source>
</evidence>
<gene>
    <name evidence="14" type="ORF">SAMN06309945_2261</name>
</gene>
<dbReference type="Pfam" id="PF03471">
    <property type="entry name" value="CorC_HlyC"/>
    <property type="match status" value="1"/>
</dbReference>
<keyword evidence="3" id="KW-1003">Cell membrane</keyword>
<evidence type="ECO:0000256" key="4">
    <source>
        <dbReference type="ARBA" id="ARBA00022692"/>
    </source>
</evidence>
<dbReference type="InterPro" id="IPR000644">
    <property type="entry name" value="CBS_dom"/>
</dbReference>
<evidence type="ECO:0000259" key="13">
    <source>
        <dbReference type="PROSITE" id="PS51846"/>
    </source>
</evidence>
<accession>A0A1T5KHX9</accession>
<dbReference type="InterPro" id="IPR051676">
    <property type="entry name" value="UPF0053_domain"/>
</dbReference>
<dbReference type="CDD" id="cd04590">
    <property type="entry name" value="CBS_pair_CorC_HlyC_assoc"/>
    <property type="match status" value="1"/>
</dbReference>
<feature type="region of interest" description="Disordered" evidence="11">
    <location>
        <begin position="425"/>
        <end position="535"/>
    </location>
</feature>
<dbReference type="InterPro" id="IPR046342">
    <property type="entry name" value="CBS_dom_sf"/>
</dbReference>
<evidence type="ECO:0000256" key="10">
    <source>
        <dbReference type="PROSITE-ProRule" id="PRU01193"/>
    </source>
</evidence>
<evidence type="ECO:0000256" key="7">
    <source>
        <dbReference type="ARBA" id="ARBA00023122"/>
    </source>
</evidence>
<keyword evidence="7 9" id="KW-0129">CBS domain</keyword>
<evidence type="ECO:0000313" key="15">
    <source>
        <dbReference type="Proteomes" id="UP000190857"/>
    </source>
</evidence>
<dbReference type="InterPro" id="IPR016169">
    <property type="entry name" value="FAD-bd_PCMH_sub2"/>
</dbReference>
<keyword evidence="6 10" id="KW-1133">Transmembrane helix</keyword>
<keyword evidence="5" id="KW-0677">Repeat</keyword>
<dbReference type="SUPFAM" id="SSF56176">
    <property type="entry name" value="FAD-binding/transporter-associated domain-like"/>
    <property type="match status" value="1"/>
</dbReference>
<sequence>MLGVGVVLTIGTGLFVASEFALVNLDRSDLEARRERGETKLSMTIAALRITSTHLSSAQLGITLTTLLTGYTMEPALSSLLAGPLGAVGLPEDVVPVIATPIALVIATLASMVIGELVPKNFALALPIQTAKLVIPFQTLFTTVFKPAIVVLNGSANGLLRSVGIEPKEELSGARTAEELSSLVRRSASAGVLEQDTATLLNRTLQFANHDASDVMTPRPRVAWVQRTDSAQAVVDLARSTGYSRFPVVDEGIDDIVGVVHVKQAVAVPRARRSEVPASALMTEAIRVPETMRLDTLLSELRGRGYQMAVVLDEYGGTAGVATLEDLVEEIVGEVVDEHDRTRAGIVRARGSIAFPGSLRPDELLESTGIQVPEDGPYETVAGFVMSELGRLPEQGDEVETADGTLKVERLDGRRIDRLRFTERPVDESDDADGRDGSSARAARSAEREATRAADRAERASDRADRAADRADRDATRDATREAARAAQSEKREQSASSAKSARTRAADAVLEGRGESAESVDPTERTSTKKGDRS</sequence>
<protein>
    <submittedName>
        <fullName evidence="14">Hemolysin, contains CBS domains</fullName>
    </submittedName>
</protein>
<evidence type="ECO:0000256" key="3">
    <source>
        <dbReference type="ARBA" id="ARBA00022475"/>
    </source>
</evidence>
<dbReference type="PROSITE" id="PS51846">
    <property type="entry name" value="CNNM"/>
    <property type="match status" value="1"/>
</dbReference>
<evidence type="ECO:0000256" key="8">
    <source>
        <dbReference type="ARBA" id="ARBA00023136"/>
    </source>
</evidence>
<dbReference type="GO" id="GO:0050660">
    <property type="term" value="F:flavin adenine dinucleotide binding"/>
    <property type="evidence" value="ECO:0007669"/>
    <property type="project" value="InterPro"/>
</dbReference>
<dbReference type="SMART" id="SM01091">
    <property type="entry name" value="CorC_HlyC"/>
    <property type="match status" value="1"/>
</dbReference>
<feature type="domain" description="CBS" evidence="12">
    <location>
        <begin position="216"/>
        <end position="275"/>
    </location>
</feature>
<evidence type="ECO:0000256" key="1">
    <source>
        <dbReference type="ARBA" id="ARBA00004651"/>
    </source>
</evidence>
<comment type="subcellular location">
    <subcellularLocation>
        <location evidence="1">Cell membrane</location>
        <topology evidence="1">Multi-pass membrane protein</topology>
    </subcellularLocation>
</comment>
<name>A0A1T5KHX9_9MICO</name>
<dbReference type="PROSITE" id="PS51371">
    <property type="entry name" value="CBS"/>
    <property type="match status" value="2"/>
</dbReference>
<dbReference type="InterPro" id="IPR044751">
    <property type="entry name" value="Ion_transp-like_CBS"/>
</dbReference>
<comment type="similarity">
    <text evidence="2">Belongs to the UPF0053 family.</text>
</comment>
<evidence type="ECO:0000256" key="5">
    <source>
        <dbReference type="ARBA" id="ARBA00022737"/>
    </source>
</evidence>
<keyword evidence="4 10" id="KW-0812">Transmembrane</keyword>
<feature type="compositionally biased region" description="Basic and acidic residues" evidence="11">
    <location>
        <begin position="511"/>
        <end position="535"/>
    </location>
</feature>
<dbReference type="SUPFAM" id="SSF54631">
    <property type="entry name" value="CBS-domain pair"/>
    <property type="match status" value="1"/>
</dbReference>
<dbReference type="STRING" id="123320.SAMN06309945_2261"/>
<evidence type="ECO:0000313" key="14">
    <source>
        <dbReference type="EMBL" id="SKC63327.1"/>
    </source>
</evidence>
<dbReference type="AlphaFoldDB" id="A0A1T5KHX9"/>
<feature type="domain" description="CBS" evidence="12">
    <location>
        <begin position="281"/>
        <end position="338"/>
    </location>
</feature>
<dbReference type="GO" id="GO:0005886">
    <property type="term" value="C:plasma membrane"/>
    <property type="evidence" value="ECO:0007669"/>
    <property type="project" value="UniProtKB-SubCell"/>
</dbReference>
<evidence type="ECO:0000256" key="9">
    <source>
        <dbReference type="PROSITE-ProRule" id="PRU00703"/>
    </source>
</evidence>
<dbReference type="InterPro" id="IPR002550">
    <property type="entry name" value="CNNM"/>
</dbReference>
<dbReference type="FunFam" id="3.10.580.10:FF:000002">
    <property type="entry name" value="Magnesium/cobalt efflux protein CorC"/>
    <property type="match status" value="1"/>
</dbReference>
<reference evidence="14 15" key="1">
    <citation type="submission" date="2017-02" db="EMBL/GenBank/DDBJ databases">
        <authorList>
            <person name="Peterson S.W."/>
        </authorList>
    </citation>
    <scope>NUCLEOTIDE SEQUENCE [LARGE SCALE GENOMIC DNA]</scope>
    <source>
        <strain evidence="14 15">VKM Ac-2059</strain>
    </source>
</reference>
<feature type="compositionally biased region" description="Basic and acidic residues" evidence="11">
    <location>
        <begin position="425"/>
        <end position="494"/>
    </location>
</feature>